<protein>
    <submittedName>
        <fullName evidence="3">Uncharacterized protein</fullName>
    </submittedName>
</protein>
<dbReference type="Proteomes" id="UP001165082">
    <property type="component" value="Unassembled WGS sequence"/>
</dbReference>
<dbReference type="EMBL" id="BRXZ01000811">
    <property type="protein sequence ID" value="GMH54634.1"/>
    <property type="molecule type" value="Genomic_DNA"/>
</dbReference>
<feature type="compositionally biased region" description="Acidic residues" evidence="2">
    <location>
        <begin position="11"/>
        <end position="21"/>
    </location>
</feature>
<sequence>MSDTKKREQPDESSESSDDEMVLAQNAGWDEDESEEEEIEDVKEKTKGASKTKDSSSKKRKVEEDVGDKVNADFTLEEMGQPFFWAVRNMVGNSAVYAAKASEIADCIIDQVSLGTVVTQPLEDKGGKKKKKDKDKESSYPIQMETDPRNRCIYAFATILNVNDEETAKFMPGLIHKVKEAAGGQVKDLEKFLSPGKGRDSEIGLLVSDAMINVPHNIVSSLFDNLVEDVEWAGENAEGEGGKEKLLYRFGKVLIISKVGEEEPLPGTGGRWKIPGLQRVEEEYIMTRSMFEPFEMKAKVPGGGEGKVNYLVGGVEYGDLEAAVKLSPSALPTRCRNGVSFFTASSTLHLNIPASLRQASDAYRILSDYISSKPPNPHFFQSPTTFDPLLFEHIYLAIVNPHLVKVIRSYPLLLNYFTNMVDKYFFEAERTNERQTNDLANEDNPRDRLRQVYNFAKKAANSSSFSAQADSATNAIKMEEKKAVKKNRSLLNFHRLRFGGSMVKDKGVAP</sequence>
<reference evidence="3" key="1">
    <citation type="submission" date="2022-07" db="EMBL/GenBank/DDBJ databases">
        <title>Genome analysis of Parmales, a sister group of diatoms, reveals the evolutionary specialization of diatoms from phago-mixotrophs to photoautotrophs.</title>
        <authorList>
            <person name="Ban H."/>
            <person name="Sato S."/>
            <person name="Yoshikawa S."/>
            <person name="Kazumasa Y."/>
            <person name="Nakamura Y."/>
            <person name="Ichinomiya M."/>
            <person name="Saitoh K."/>
            <person name="Sato N."/>
            <person name="Blanc-Mathieu R."/>
            <person name="Endo H."/>
            <person name="Kuwata A."/>
            <person name="Ogata H."/>
        </authorList>
    </citation>
    <scope>NUCLEOTIDE SEQUENCE</scope>
</reference>
<accession>A0A9W7DSH6</accession>
<comment type="caution">
    <text evidence="3">The sequence shown here is derived from an EMBL/GenBank/DDBJ whole genome shotgun (WGS) entry which is preliminary data.</text>
</comment>
<feature type="compositionally biased region" description="Acidic residues" evidence="2">
    <location>
        <begin position="29"/>
        <end position="41"/>
    </location>
</feature>
<organism evidence="3 4">
    <name type="scientific">Triparma retinervis</name>
    <dbReference type="NCBI Taxonomy" id="2557542"/>
    <lineage>
        <taxon>Eukaryota</taxon>
        <taxon>Sar</taxon>
        <taxon>Stramenopiles</taxon>
        <taxon>Ochrophyta</taxon>
        <taxon>Bolidophyceae</taxon>
        <taxon>Parmales</taxon>
        <taxon>Triparmaceae</taxon>
        <taxon>Triparma</taxon>
    </lineage>
</organism>
<evidence type="ECO:0000256" key="1">
    <source>
        <dbReference type="ARBA" id="ARBA00006781"/>
    </source>
</evidence>
<proteinExistence type="inferred from homology"/>
<comment type="similarity">
    <text evidence="1">Belongs to the BCP1 family.</text>
</comment>
<feature type="compositionally biased region" description="Basic and acidic residues" evidence="2">
    <location>
        <begin position="42"/>
        <end position="65"/>
    </location>
</feature>
<evidence type="ECO:0000313" key="4">
    <source>
        <dbReference type="Proteomes" id="UP001165082"/>
    </source>
</evidence>
<dbReference type="Pfam" id="PF13862">
    <property type="entry name" value="BCCIP"/>
    <property type="match status" value="1"/>
</dbReference>
<dbReference type="InterPro" id="IPR025602">
    <property type="entry name" value="BCP1_family"/>
</dbReference>
<evidence type="ECO:0000256" key="2">
    <source>
        <dbReference type="SAM" id="MobiDB-lite"/>
    </source>
</evidence>
<dbReference type="OrthoDB" id="206212at2759"/>
<dbReference type="GO" id="GO:0005634">
    <property type="term" value="C:nucleus"/>
    <property type="evidence" value="ECO:0007669"/>
    <property type="project" value="TreeGrafter"/>
</dbReference>
<feature type="region of interest" description="Disordered" evidence="2">
    <location>
        <begin position="1"/>
        <end position="65"/>
    </location>
</feature>
<feature type="non-terminal residue" evidence="3">
    <location>
        <position position="1"/>
    </location>
</feature>
<dbReference type="AlphaFoldDB" id="A0A9W7DSH6"/>
<feature type="region of interest" description="Disordered" evidence="2">
    <location>
        <begin position="123"/>
        <end position="142"/>
    </location>
</feature>
<dbReference type="PANTHER" id="PTHR13261">
    <property type="entry name" value="BRCA2 AND CDKN1A INTERACTING PROTEIN"/>
    <property type="match status" value="1"/>
</dbReference>
<evidence type="ECO:0000313" key="3">
    <source>
        <dbReference type="EMBL" id="GMH54634.1"/>
    </source>
</evidence>
<feature type="compositionally biased region" description="Basic and acidic residues" evidence="2">
    <location>
        <begin position="1"/>
        <end position="10"/>
    </location>
</feature>
<dbReference type="PANTHER" id="PTHR13261:SF0">
    <property type="entry name" value="BRCA2 AND CDKN1A-INTERACTING PROTEIN"/>
    <property type="match status" value="1"/>
</dbReference>
<gene>
    <name evidence="3" type="ORF">TrRE_jg11854</name>
</gene>
<keyword evidence="4" id="KW-1185">Reference proteome</keyword>
<name>A0A9W7DSH6_9STRA</name>